<accession>A0A0M2XMT9</accession>
<dbReference type="EMBL" id="JABAGA010000004">
    <property type="protein sequence ID" value="NMF09569.1"/>
    <property type="molecule type" value="Genomic_DNA"/>
</dbReference>
<dbReference type="Proteomes" id="UP000589552">
    <property type="component" value="Unassembled WGS sequence"/>
</dbReference>
<evidence type="ECO:0000313" key="7">
    <source>
        <dbReference type="Proteomes" id="UP001558353"/>
    </source>
</evidence>
<proteinExistence type="predicted"/>
<comment type="caution">
    <text evidence="5">The sequence shown here is derived from an EMBL/GenBank/DDBJ whole genome shotgun (WGS) entry which is preliminary data.</text>
</comment>
<sequence>MKSHPRTSTRSNRAALRTAAAVIAAGSLAFGAVACAPGDDANPENAVSMRSEDATSSAGVSGNGTSGTSGSNGGGSPATLESDPAPAGEFSAAPAEATPADGSYLGIKDVRIGSHDGFDRIVIEFIGEGEPGYWVRYEDMPTQQGSGNPISVSGAHKLAIDVRGTGYPFDFNLEDYPVGPVKPEGTSAISEVRGFGTFEGSTQYVAGIDGERRPFKVFKAQNPTRLIIDIETG</sequence>
<feature type="signal peptide" evidence="2">
    <location>
        <begin position="1"/>
        <end position="34"/>
    </location>
</feature>
<keyword evidence="2" id="KW-0732">Signal</keyword>
<protein>
    <recommendedName>
        <fullName evidence="3">AMIN-like domain-containing protein</fullName>
    </recommendedName>
</protein>
<dbReference type="Proteomes" id="UP001558353">
    <property type="component" value="Unassembled WGS sequence"/>
</dbReference>
<dbReference type="EMBL" id="JAYWMA010000002">
    <property type="protein sequence ID" value="MEX3527801.1"/>
    <property type="molecule type" value="Genomic_DNA"/>
</dbReference>
<evidence type="ECO:0000313" key="4">
    <source>
        <dbReference type="EMBL" id="MEX3527801.1"/>
    </source>
</evidence>
<evidence type="ECO:0000256" key="1">
    <source>
        <dbReference type="SAM" id="MobiDB-lite"/>
    </source>
</evidence>
<evidence type="ECO:0000313" key="5">
    <source>
        <dbReference type="EMBL" id="NMF09569.1"/>
    </source>
</evidence>
<reference evidence="4 7" key="2">
    <citation type="journal article" date="2024" name="Fungal Genet. Biol.">
        <title>The porcine skin microbiome exhibits broad fungal antagonism.</title>
        <authorList>
            <person name="De La Cruz K.F."/>
            <person name="Townsend E.C."/>
            <person name="Alex Cheong J.Z."/>
            <person name="Salamzade R."/>
            <person name="Liu A."/>
            <person name="Sandstrom S."/>
            <person name="Davila E."/>
            <person name="Huang L."/>
            <person name="Xu K.H."/>
            <person name="Wu S.Y."/>
            <person name="Meudt J.J."/>
            <person name="Shanmuganayagam D."/>
            <person name="Gibson A.L.F."/>
            <person name="Kalan L.R."/>
        </authorList>
    </citation>
    <scope>NUCLEOTIDE SEQUENCE [LARGE SCALE GENOMIC DNA]</scope>
    <source>
        <strain evidence="4 7">LK2569</strain>
    </source>
</reference>
<keyword evidence="7" id="KW-1185">Reference proteome</keyword>
<feature type="compositionally biased region" description="Gly residues" evidence="1">
    <location>
        <begin position="61"/>
        <end position="76"/>
    </location>
</feature>
<dbReference type="PROSITE" id="PS51257">
    <property type="entry name" value="PROKAR_LIPOPROTEIN"/>
    <property type="match status" value="1"/>
</dbReference>
<evidence type="ECO:0000256" key="2">
    <source>
        <dbReference type="SAM" id="SignalP"/>
    </source>
</evidence>
<reference evidence="5 6" key="1">
    <citation type="submission" date="2020-04" db="EMBL/GenBank/DDBJ databases">
        <authorList>
            <person name="Hitch T.C.A."/>
            <person name="Wylensek D."/>
            <person name="Clavel T."/>
        </authorList>
    </citation>
    <scope>NUCLEOTIDE SEQUENCE [LARGE SCALE GENOMIC DNA]</scope>
    <source>
        <strain evidence="5 6">BL-383-APC-2I</strain>
    </source>
</reference>
<dbReference type="RefSeq" id="WP_046650816.1">
    <property type="nucleotide sequence ID" value="NZ_JABAGA010000004.1"/>
</dbReference>
<name>A0A0M2XMT9_9CORY</name>
<dbReference type="GeneID" id="95320469"/>
<dbReference type="InterPro" id="IPR056303">
    <property type="entry name" value="AMIN-like"/>
</dbReference>
<organism evidence="5 6">
    <name type="scientific">Corynebacterium xerosis</name>
    <dbReference type="NCBI Taxonomy" id="1725"/>
    <lineage>
        <taxon>Bacteria</taxon>
        <taxon>Bacillati</taxon>
        <taxon>Actinomycetota</taxon>
        <taxon>Actinomycetes</taxon>
        <taxon>Mycobacteriales</taxon>
        <taxon>Corynebacteriaceae</taxon>
        <taxon>Corynebacterium</taxon>
    </lineage>
</organism>
<evidence type="ECO:0000313" key="6">
    <source>
        <dbReference type="Proteomes" id="UP000589552"/>
    </source>
</evidence>
<feature type="chain" id="PRO_5039551994" description="AMIN-like domain-containing protein" evidence="2">
    <location>
        <begin position="35"/>
        <end position="233"/>
    </location>
</feature>
<dbReference type="AlphaFoldDB" id="A0A0M2XMT9"/>
<feature type="domain" description="AMIN-like" evidence="3">
    <location>
        <begin position="107"/>
        <end position="231"/>
    </location>
</feature>
<reference evidence="4" key="3">
    <citation type="submission" date="2024-01" db="EMBL/GenBank/DDBJ databases">
        <authorList>
            <person name="De La Cruz K.F."/>
            <person name="Townsend E.C."/>
            <person name="Salamzade R."/>
            <person name="Kalan L.R."/>
        </authorList>
    </citation>
    <scope>NUCLEOTIDE SEQUENCE</scope>
    <source>
        <strain evidence="4">LK2569</strain>
    </source>
</reference>
<gene>
    <name evidence="5" type="ORF">HF852_08165</name>
    <name evidence="4" type="ORF">VVR64_01770</name>
</gene>
<dbReference type="Pfam" id="PF24837">
    <property type="entry name" value="AMIN-like"/>
    <property type="match status" value="1"/>
</dbReference>
<dbReference type="OrthoDB" id="3393679at2"/>
<feature type="region of interest" description="Disordered" evidence="1">
    <location>
        <begin position="39"/>
        <end position="98"/>
    </location>
</feature>
<evidence type="ECO:0000259" key="3">
    <source>
        <dbReference type="Pfam" id="PF24837"/>
    </source>
</evidence>